<evidence type="ECO:0000313" key="2">
    <source>
        <dbReference type="Proteomes" id="UP001055879"/>
    </source>
</evidence>
<proteinExistence type="predicted"/>
<accession>A0ACB8Y5G2</accession>
<organism evidence="1 2">
    <name type="scientific">Arctium lappa</name>
    <name type="common">Greater burdock</name>
    <name type="synonym">Lappa major</name>
    <dbReference type="NCBI Taxonomy" id="4217"/>
    <lineage>
        <taxon>Eukaryota</taxon>
        <taxon>Viridiplantae</taxon>
        <taxon>Streptophyta</taxon>
        <taxon>Embryophyta</taxon>
        <taxon>Tracheophyta</taxon>
        <taxon>Spermatophyta</taxon>
        <taxon>Magnoliopsida</taxon>
        <taxon>eudicotyledons</taxon>
        <taxon>Gunneridae</taxon>
        <taxon>Pentapetalae</taxon>
        <taxon>asterids</taxon>
        <taxon>campanulids</taxon>
        <taxon>Asterales</taxon>
        <taxon>Asteraceae</taxon>
        <taxon>Carduoideae</taxon>
        <taxon>Cardueae</taxon>
        <taxon>Arctiinae</taxon>
        <taxon>Arctium</taxon>
    </lineage>
</organism>
<protein>
    <submittedName>
        <fullName evidence="1">Uncharacterized protein</fullName>
    </submittedName>
</protein>
<name>A0ACB8Y5G2_ARCLA</name>
<dbReference type="Proteomes" id="UP001055879">
    <property type="component" value="Linkage Group LG14"/>
</dbReference>
<reference evidence="1 2" key="2">
    <citation type="journal article" date="2022" name="Mol. Ecol. Resour.">
        <title>The genomes of chicory, endive, great burdock and yacon provide insights into Asteraceae paleo-polyploidization history and plant inulin production.</title>
        <authorList>
            <person name="Fan W."/>
            <person name="Wang S."/>
            <person name="Wang H."/>
            <person name="Wang A."/>
            <person name="Jiang F."/>
            <person name="Liu H."/>
            <person name="Zhao H."/>
            <person name="Xu D."/>
            <person name="Zhang Y."/>
        </authorList>
    </citation>
    <scope>NUCLEOTIDE SEQUENCE [LARGE SCALE GENOMIC DNA]</scope>
    <source>
        <strain evidence="2">cv. Niubang</strain>
    </source>
</reference>
<gene>
    <name evidence="1" type="ORF">L6452_38080</name>
</gene>
<evidence type="ECO:0000313" key="1">
    <source>
        <dbReference type="EMBL" id="KAI3678777.1"/>
    </source>
</evidence>
<dbReference type="EMBL" id="CM042060">
    <property type="protein sequence ID" value="KAI3678777.1"/>
    <property type="molecule type" value="Genomic_DNA"/>
</dbReference>
<keyword evidence="2" id="KW-1185">Reference proteome</keyword>
<comment type="caution">
    <text evidence="1">The sequence shown here is derived from an EMBL/GenBank/DDBJ whole genome shotgun (WGS) entry which is preliminary data.</text>
</comment>
<sequence length="100" mass="11575">MEAFIRFLVGDGERWTSSLSDYTSHPFTGFKSIYIRNLSTAALMERIPSRWPRPVWHGPWKNYRVISGHLGWVRSIAFDPSNQWFCTGSADRTIKVILEA</sequence>
<reference evidence="2" key="1">
    <citation type="journal article" date="2022" name="Mol. Ecol. Resour.">
        <title>The genomes of chicory, endive, great burdock and yacon provide insights into Asteraceae palaeo-polyploidization history and plant inulin production.</title>
        <authorList>
            <person name="Fan W."/>
            <person name="Wang S."/>
            <person name="Wang H."/>
            <person name="Wang A."/>
            <person name="Jiang F."/>
            <person name="Liu H."/>
            <person name="Zhao H."/>
            <person name="Xu D."/>
            <person name="Zhang Y."/>
        </authorList>
    </citation>
    <scope>NUCLEOTIDE SEQUENCE [LARGE SCALE GENOMIC DNA]</scope>
    <source>
        <strain evidence="2">cv. Niubang</strain>
    </source>
</reference>